<sequence length="352" mass="37695">MAETSAKADGTIIADQTLHVIYVYRKLAEPVVKKGSVDVKYIDRATGQEIPGGELAAVVTDAEAGTSYNTAKKDFTGYTFAGLDEKSAAASGKVEADTTLHVIYTYDKLPDPVVEKGSVDVIYVDEHGNVLPGGDLTVVKDNVPVGESYSTTQKDFAGYTFVRMGTGSATVNGKVTPGTQHVIYVYSKNLDPVPEIKRGTVTVVYVDEQGNPLPGGDETVVKDNVPVGEGYTTTQREFSGYTFTRLGEGSADPTGTVVQGKLRVVYVYRQTPTPELPPQPEQPLAPAPKVMNYRRSAPVPPRMRTQARPIQRAQDKATLPQTGDSETSVLTALGMVSLGLAGFAVTGLKKRF</sequence>
<dbReference type="Pfam" id="PF00746">
    <property type="entry name" value="Gram_pos_anchor"/>
    <property type="match status" value="1"/>
</dbReference>
<proteinExistence type="predicted"/>
<evidence type="ECO:0000256" key="2">
    <source>
        <dbReference type="ARBA" id="ARBA00022525"/>
    </source>
</evidence>
<dbReference type="AlphaFoldDB" id="A0A7H9EMB3"/>
<dbReference type="Gene3D" id="3.10.20.320">
    <property type="entry name" value="Putative peptidoglycan bound protein (lpxtg motif)"/>
    <property type="match status" value="3"/>
</dbReference>
<keyword evidence="3" id="KW-0732">Signal</keyword>
<keyword evidence="4" id="KW-0677">Repeat</keyword>
<name>A0A7H9EMB3_9LACO</name>
<dbReference type="Proteomes" id="UP000510886">
    <property type="component" value="Chromosome"/>
</dbReference>
<reference evidence="8 9" key="1">
    <citation type="submission" date="2020-01" db="EMBL/GenBank/DDBJ databases">
        <title>Complete and circular genome sequences of six lactobacillus isolates from horses.</title>
        <authorList>
            <person name="Hassan H.M."/>
        </authorList>
    </citation>
    <scope>NUCLEOTIDE SEQUENCE [LARGE SCALE GENOMIC DNA]</scope>
    <source>
        <strain evidence="8 9">1A</strain>
    </source>
</reference>
<dbReference type="InterPro" id="IPR019931">
    <property type="entry name" value="LPXTG_anchor"/>
</dbReference>
<evidence type="ECO:0000259" key="7">
    <source>
        <dbReference type="PROSITE" id="PS50847"/>
    </source>
</evidence>
<dbReference type="RefSeq" id="WP_180848812.1">
    <property type="nucleotide sequence ID" value="NZ_CP047418.1"/>
</dbReference>
<evidence type="ECO:0000313" key="9">
    <source>
        <dbReference type="Proteomes" id="UP000510886"/>
    </source>
</evidence>
<dbReference type="NCBIfam" id="TIGR01167">
    <property type="entry name" value="LPXTG_anchor"/>
    <property type="match status" value="1"/>
</dbReference>
<evidence type="ECO:0000313" key="8">
    <source>
        <dbReference type="EMBL" id="QLL78651.1"/>
    </source>
</evidence>
<evidence type="ECO:0000256" key="5">
    <source>
        <dbReference type="ARBA" id="ARBA00023088"/>
    </source>
</evidence>
<keyword evidence="5" id="KW-0572">Peptidoglycan-anchor</keyword>
<organism evidence="8 9">
    <name type="scientific">Ligilactobacillus saerimneri</name>
    <dbReference type="NCBI Taxonomy" id="228229"/>
    <lineage>
        <taxon>Bacteria</taxon>
        <taxon>Bacillati</taxon>
        <taxon>Bacillota</taxon>
        <taxon>Bacilli</taxon>
        <taxon>Lactobacillales</taxon>
        <taxon>Lactobacillaceae</taxon>
        <taxon>Ligilactobacillus</taxon>
    </lineage>
</organism>
<dbReference type="KEGG" id="lsw:GTO87_08675"/>
<accession>A0A7H9EMB3</accession>
<dbReference type="InterPro" id="IPR009459">
    <property type="entry name" value="MucBP_dom"/>
</dbReference>
<feature type="region of interest" description="Disordered" evidence="6">
    <location>
        <begin position="298"/>
        <end position="323"/>
    </location>
</feature>
<evidence type="ECO:0000256" key="1">
    <source>
        <dbReference type="ARBA" id="ARBA00022512"/>
    </source>
</evidence>
<evidence type="ECO:0000256" key="4">
    <source>
        <dbReference type="ARBA" id="ARBA00022737"/>
    </source>
</evidence>
<evidence type="ECO:0000256" key="6">
    <source>
        <dbReference type="SAM" id="MobiDB-lite"/>
    </source>
</evidence>
<keyword evidence="2" id="KW-0964">Secreted</keyword>
<dbReference type="Pfam" id="PF06458">
    <property type="entry name" value="MucBP"/>
    <property type="match status" value="3"/>
</dbReference>
<gene>
    <name evidence="8" type="ORF">GTO87_08675</name>
</gene>
<evidence type="ECO:0000256" key="3">
    <source>
        <dbReference type="ARBA" id="ARBA00022729"/>
    </source>
</evidence>
<feature type="domain" description="Gram-positive cocci surface proteins LPxTG" evidence="7">
    <location>
        <begin position="319"/>
        <end position="352"/>
    </location>
</feature>
<dbReference type="PROSITE" id="PS50847">
    <property type="entry name" value="GRAM_POS_ANCHORING"/>
    <property type="match status" value="1"/>
</dbReference>
<protein>
    <submittedName>
        <fullName evidence="8">LPXTG cell wall anchor domain-containing protein</fullName>
    </submittedName>
</protein>
<keyword evidence="1" id="KW-0134">Cell wall</keyword>
<dbReference type="EMBL" id="CP047418">
    <property type="protein sequence ID" value="QLL78651.1"/>
    <property type="molecule type" value="Genomic_DNA"/>
</dbReference>